<dbReference type="PROSITE" id="PS50297">
    <property type="entry name" value="ANK_REP_REGION"/>
    <property type="match status" value="1"/>
</dbReference>
<feature type="non-terminal residue" evidence="2">
    <location>
        <position position="230"/>
    </location>
</feature>
<evidence type="ECO:0000256" key="1">
    <source>
        <dbReference type="PROSITE-ProRule" id="PRU00023"/>
    </source>
</evidence>
<evidence type="ECO:0000313" key="2">
    <source>
        <dbReference type="EMBL" id="CAL4101150.1"/>
    </source>
</evidence>
<organism evidence="2 3">
    <name type="scientific">Meganyctiphanes norvegica</name>
    <name type="common">Northern krill</name>
    <name type="synonym">Thysanopoda norvegica</name>
    <dbReference type="NCBI Taxonomy" id="48144"/>
    <lineage>
        <taxon>Eukaryota</taxon>
        <taxon>Metazoa</taxon>
        <taxon>Ecdysozoa</taxon>
        <taxon>Arthropoda</taxon>
        <taxon>Crustacea</taxon>
        <taxon>Multicrustacea</taxon>
        <taxon>Malacostraca</taxon>
        <taxon>Eumalacostraca</taxon>
        <taxon>Eucarida</taxon>
        <taxon>Euphausiacea</taxon>
        <taxon>Euphausiidae</taxon>
        <taxon>Meganyctiphanes</taxon>
    </lineage>
</organism>
<dbReference type="InterPro" id="IPR036770">
    <property type="entry name" value="Ankyrin_rpt-contain_sf"/>
</dbReference>
<reference evidence="2 3" key="1">
    <citation type="submission" date="2024-05" db="EMBL/GenBank/DDBJ databases">
        <authorList>
            <person name="Wallberg A."/>
        </authorList>
    </citation>
    <scope>NUCLEOTIDE SEQUENCE [LARGE SCALE GENOMIC DNA]</scope>
</reference>
<accession>A0AAV2QXR6</accession>
<dbReference type="Pfam" id="PF00023">
    <property type="entry name" value="Ank"/>
    <property type="match status" value="1"/>
</dbReference>
<protein>
    <submittedName>
        <fullName evidence="2">Uncharacterized protein</fullName>
    </submittedName>
</protein>
<dbReference type="AlphaFoldDB" id="A0AAV2QXR6"/>
<dbReference type="SUPFAM" id="SSF48403">
    <property type="entry name" value="Ankyrin repeat"/>
    <property type="match status" value="1"/>
</dbReference>
<dbReference type="Gene3D" id="1.25.40.20">
    <property type="entry name" value="Ankyrin repeat-containing domain"/>
    <property type="match status" value="1"/>
</dbReference>
<feature type="repeat" description="ANK" evidence="1">
    <location>
        <begin position="1"/>
        <end position="31"/>
    </location>
</feature>
<proteinExistence type="predicted"/>
<gene>
    <name evidence="2" type="ORF">MNOR_LOCUS16950</name>
</gene>
<sequence>MSPLQAACKAGHLKVVQKLLDAGSNANTTDNYGKQIHPDTTVNEFYMEIIHAQFIWVMYSLKEYCAVYFSTYAKKLTPRYLHEYTPLCVPCGPTKYHLRPDDIYCFLSPNIEKISRQLRLKFVSYNLLLPTTNFRPTFPRLWCHDCRKPPKATCANHRVDNNSPNKPPTLGQQVDGAITTWGPSVNYVVETAQGWALVALDASCTTAVTVTEYLSPLATYIADWMGNLFR</sequence>
<evidence type="ECO:0000313" key="3">
    <source>
        <dbReference type="Proteomes" id="UP001497623"/>
    </source>
</evidence>
<name>A0AAV2QXR6_MEGNR</name>
<dbReference type="Proteomes" id="UP001497623">
    <property type="component" value="Unassembled WGS sequence"/>
</dbReference>
<dbReference type="InterPro" id="IPR002110">
    <property type="entry name" value="Ankyrin_rpt"/>
</dbReference>
<keyword evidence="3" id="KW-1185">Reference proteome</keyword>
<dbReference type="PROSITE" id="PS50088">
    <property type="entry name" value="ANK_REPEAT"/>
    <property type="match status" value="1"/>
</dbReference>
<dbReference type="EMBL" id="CAXKWB010011392">
    <property type="protein sequence ID" value="CAL4101150.1"/>
    <property type="molecule type" value="Genomic_DNA"/>
</dbReference>
<keyword evidence="1" id="KW-0040">ANK repeat</keyword>
<comment type="caution">
    <text evidence="2">The sequence shown here is derived from an EMBL/GenBank/DDBJ whole genome shotgun (WGS) entry which is preliminary data.</text>
</comment>